<protein>
    <submittedName>
        <fullName evidence="1">Uncharacterized protein</fullName>
    </submittedName>
</protein>
<sequence length="135" mass="15335">MPKIGHMVLCENVLKSDEENKTVIMAPFSNLDVPEFPSKVSFMVSIGLFNLPPETTLMCAFFLYSPKGEMMESNFFDIATSSNQNSIHLTLTVKLTDVNFTLEGPHNFRFQIANLNEEKSTFFYVKQSVQGDEHE</sequence>
<dbReference type="Proteomes" id="UP001282284">
    <property type="component" value="Unassembled WGS sequence"/>
</dbReference>
<reference evidence="1 2" key="1">
    <citation type="submission" date="2023-06" db="EMBL/GenBank/DDBJ databases">
        <title>Sporosarcina sp. nov., isolated from Korean traditional fermented seafood 'Jeotgal'.</title>
        <authorList>
            <person name="Yang A.I."/>
            <person name="Shin N.-R."/>
        </authorList>
    </citation>
    <scope>NUCLEOTIDE SEQUENCE [LARGE SCALE GENOMIC DNA]</scope>
    <source>
        <strain evidence="1 2">KCTC13119</strain>
    </source>
</reference>
<name>A0ABU4G5M3_9BACL</name>
<organism evidence="1 2">
    <name type="scientific">Sporosarcina saromensis</name>
    <dbReference type="NCBI Taxonomy" id="359365"/>
    <lineage>
        <taxon>Bacteria</taxon>
        <taxon>Bacillati</taxon>
        <taxon>Bacillota</taxon>
        <taxon>Bacilli</taxon>
        <taxon>Bacillales</taxon>
        <taxon>Caryophanaceae</taxon>
        <taxon>Sporosarcina</taxon>
    </lineage>
</organism>
<dbReference type="EMBL" id="JAUBDI010000002">
    <property type="protein sequence ID" value="MDW0112246.1"/>
    <property type="molecule type" value="Genomic_DNA"/>
</dbReference>
<proteinExistence type="predicted"/>
<evidence type="ECO:0000313" key="2">
    <source>
        <dbReference type="Proteomes" id="UP001282284"/>
    </source>
</evidence>
<dbReference type="Pfam" id="PF22091">
    <property type="entry name" value="DUF6941"/>
    <property type="match status" value="1"/>
</dbReference>
<comment type="caution">
    <text evidence="1">The sequence shown here is derived from an EMBL/GenBank/DDBJ whole genome shotgun (WGS) entry which is preliminary data.</text>
</comment>
<accession>A0ABU4G5M3</accession>
<evidence type="ECO:0000313" key="1">
    <source>
        <dbReference type="EMBL" id="MDW0112246.1"/>
    </source>
</evidence>
<dbReference type="RefSeq" id="WP_317942139.1">
    <property type="nucleotide sequence ID" value="NZ_JAUBDI010000002.1"/>
</dbReference>
<keyword evidence="2" id="KW-1185">Reference proteome</keyword>
<gene>
    <name evidence="1" type="ORF">QT711_03550</name>
</gene>
<dbReference type="InterPro" id="IPR054221">
    <property type="entry name" value="DUF6941"/>
</dbReference>